<feature type="short sequence motif" description="TonB C-terminal box" evidence="9">
    <location>
        <begin position="461"/>
        <end position="478"/>
    </location>
</feature>
<gene>
    <name evidence="11" type="ORF">ALQ04_00359</name>
</gene>
<evidence type="ECO:0000313" key="11">
    <source>
        <dbReference type="EMBL" id="RMQ43931.1"/>
    </source>
</evidence>
<dbReference type="GO" id="GO:0015344">
    <property type="term" value="F:siderophore uptake transmembrane transporter activity"/>
    <property type="evidence" value="ECO:0007669"/>
    <property type="project" value="TreeGrafter"/>
</dbReference>
<proteinExistence type="inferred from homology"/>
<feature type="domain" description="TonB-dependent receptor-like beta-barrel" evidence="10">
    <location>
        <begin position="11"/>
        <end position="446"/>
    </location>
</feature>
<dbReference type="PANTHER" id="PTHR32552:SF84">
    <property type="entry name" value="TONB-DEPENDENT RECEPTOR-RELATED"/>
    <property type="match status" value="1"/>
</dbReference>
<dbReference type="InterPro" id="IPR000531">
    <property type="entry name" value="Beta-barrel_TonB"/>
</dbReference>
<keyword evidence="4 8" id="KW-0812">Transmembrane</keyword>
<evidence type="ECO:0000256" key="3">
    <source>
        <dbReference type="ARBA" id="ARBA00022452"/>
    </source>
</evidence>
<evidence type="ECO:0000256" key="2">
    <source>
        <dbReference type="ARBA" id="ARBA00022448"/>
    </source>
</evidence>
<keyword evidence="5" id="KW-0798">TonB box</keyword>
<dbReference type="PROSITE" id="PS01156">
    <property type="entry name" value="TONB_DEPENDENT_REC_2"/>
    <property type="match status" value="1"/>
</dbReference>
<evidence type="ECO:0000256" key="8">
    <source>
        <dbReference type="PROSITE-ProRule" id="PRU01360"/>
    </source>
</evidence>
<protein>
    <submittedName>
        <fullName evidence="11">TonB-dependent outermembrane receptor</fullName>
    </submittedName>
</protein>
<keyword evidence="11" id="KW-0675">Receptor</keyword>
<dbReference type="Pfam" id="PF00593">
    <property type="entry name" value="TonB_dep_Rec_b-barrel"/>
    <property type="match status" value="1"/>
</dbReference>
<dbReference type="Gene3D" id="2.40.170.20">
    <property type="entry name" value="TonB-dependent receptor, beta-barrel domain"/>
    <property type="match status" value="1"/>
</dbReference>
<evidence type="ECO:0000256" key="9">
    <source>
        <dbReference type="PROSITE-ProRule" id="PRU10144"/>
    </source>
</evidence>
<evidence type="ECO:0000256" key="4">
    <source>
        <dbReference type="ARBA" id="ARBA00022692"/>
    </source>
</evidence>
<dbReference type="Proteomes" id="UP000277236">
    <property type="component" value="Unassembled WGS sequence"/>
</dbReference>
<dbReference type="InterPro" id="IPR039426">
    <property type="entry name" value="TonB-dep_rcpt-like"/>
</dbReference>
<dbReference type="EMBL" id="RBRE01000063">
    <property type="protein sequence ID" value="RMQ43931.1"/>
    <property type="molecule type" value="Genomic_DNA"/>
</dbReference>
<evidence type="ECO:0000256" key="5">
    <source>
        <dbReference type="ARBA" id="ARBA00023077"/>
    </source>
</evidence>
<dbReference type="RefSeq" id="WP_183142210.1">
    <property type="nucleotide sequence ID" value="NZ_RBRE01000063.1"/>
</dbReference>
<evidence type="ECO:0000313" key="12">
    <source>
        <dbReference type="Proteomes" id="UP000277236"/>
    </source>
</evidence>
<evidence type="ECO:0000256" key="7">
    <source>
        <dbReference type="ARBA" id="ARBA00023237"/>
    </source>
</evidence>
<comment type="caution">
    <text evidence="11">The sequence shown here is derived from an EMBL/GenBank/DDBJ whole genome shotgun (WGS) entry which is preliminary data.</text>
</comment>
<comment type="subcellular location">
    <subcellularLocation>
        <location evidence="1 8">Cell outer membrane</location>
        <topology evidence="1 8">Multi-pass membrane protein</topology>
    </subcellularLocation>
</comment>
<dbReference type="InterPro" id="IPR036942">
    <property type="entry name" value="Beta-barrel_TonB_sf"/>
</dbReference>
<dbReference type="PANTHER" id="PTHR32552">
    <property type="entry name" value="FERRICHROME IRON RECEPTOR-RELATED"/>
    <property type="match status" value="1"/>
</dbReference>
<dbReference type="AlphaFoldDB" id="A0A3M4LSF1"/>
<dbReference type="GO" id="GO:0009279">
    <property type="term" value="C:cell outer membrane"/>
    <property type="evidence" value="ECO:0007669"/>
    <property type="project" value="UniProtKB-SubCell"/>
</dbReference>
<keyword evidence="6 8" id="KW-0472">Membrane</keyword>
<sequence>MSAALRWQATDDLSFTLAHERGDSEPMNYFGTPLIDGKYRDSLRDKNYNLRNAVQRYNDEWTRLNTDWTLNDSVSASNQLYYIKSRRHWRNAEAYNWSSAQGQLLRGDYLEIKHDQEQIGDRQSFTFNHSLFGLDSRTVLGAEYNRIRFDVTNNSPYNDVGGDFIDPWNPLRGDFQSQSPLQPLSESTTRTFALFAENRLQLSERWSLVTGIRRDQNHIDRNDMRSDNRNDRSLTGGNWRAGLVFAVTDQLSLYGQYSTSEDGVSNLISMTPAQQQMDLTEAKQTEFGLKQQFWDGRGEWTLAAYHIVKKKLLTLDPVTRVTQQVGQQSSDGLEASLELALAQGWHVSANAAVVRAEYDDFDESVAGQVVSRAGNRPTDVPSRTANLWLSKALSEDLDAGMGLRYVDERYANTANTTSIPGYTVLDANLGWTVQRDVRLGLQLNNLLDRRYAAAQYNNGQQWLMGEPRSFFVTADYSF</sequence>
<dbReference type="InterPro" id="IPR010917">
    <property type="entry name" value="TonB_rcpt_CS"/>
</dbReference>
<evidence type="ECO:0000256" key="1">
    <source>
        <dbReference type="ARBA" id="ARBA00004571"/>
    </source>
</evidence>
<dbReference type="PROSITE" id="PS52016">
    <property type="entry name" value="TONB_DEPENDENT_REC_3"/>
    <property type="match status" value="1"/>
</dbReference>
<reference evidence="11 12" key="1">
    <citation type="submission" date="2018-08" db="EMBL/GenBank/DDBJ databases">
        <title>Recombination of ecologically and evolutionarily significant loci maintains genetic cohesion in the Pseudomonas syringae species complex.</title>
        <authorList>
            <person name="Dillon M."/>
            <person name="Thakur S."/>
            <person name="Almeida R.N.D."/>
            <person name="Weir B.S."/>
            <person name="Guttman D.S."/>
        </authorList>
    </citation>
    <scope>NUCLEOTIDE SEQUENCE [LARGE SCALE GENOMIC DNA]</scope>
    <source>
        <strain evidence="11 12">ICMP 3353</strain>
    </source>
</reference>
<comment type="similarity">
    <text evidence="8">Belongs to the TonB-dependent receptor family.</text>
</comment>
<evidence type="ECO:0000259" key="10">
    <source>
        <dbReference type="Pfam" id="PF00593"/>
    </source>
</evidence>
<keyword evidence="2 8" id="KW-0813">Transport</keyword>
<keyword evidence="3 8" id="KW-1134">Transmembrane beta strand</keyword>
<keyword evidence="7 8" id="KW-0998">Cell outer membrane</keyword>
<name>A0A3M4LSF1_PSECI</name>
<organism evidence="11 12">
    <name type="scientific">Pseudomonas cichorii</name>
    <dbReference type="NCBI Taxonomy" id="36746"/>
    <lineage>
        <taxon>Bacteria</taxon>
        <taxon>Pseudomonadati</taxon>
        <taxon>Pseudomonadota</taxon>
        <taxon>Gammaproteobacteria</taxon>
        <taxon>Pseudomonadales</taxon>
        <taxon>Pseudomonadaceae</taxon>
        <taxon>Pseudomonas</taxon>
    </lineage>
</organism>
<dbReference type="SUPFAM" id="SSF56935">
    <property type="entry name" value="Porins"/>
    <property type="match status" value="1"/>
</dbReference>
<evidence type="ECO:0000256" key="6">
    <source>
        <dbReference type="ARBA" id="ARBA00023136"/>
    </source>
</evidence>
<accession>A0A3M4LSF1</accession>